<keyword evidence="2" id="KW-0812">Transmembrane</keyword>
<feature type="transmembrane region" description="Helical" evidence="2">
    <location>
        <begin position="174"/>
        <end position="202"/>
    </location>
</feature>
<feature type="transmembrane region" description="Helical" evidence="2">
    <location>
        <begin position="12"/>
        <end position="31"/>
    </location>
</feature>
<evidence type="ECO:0000256" key="2">
    <source>
        <dbReference type="SAM" id="Phobius"/>
    </source>
</evidence>
<organism evidence="3 4">
    <name type="scientific">Leptospira ellisii</name>
    <dbReference type="NCBI Taxonomy" id="2023197"/>
    <lineage>
        <taxon>Bacteria</taxon>
        <taxon>Pseudomonadati</taxon>
        <taxon>Spirochaetota</taxon>
        <taxon>Spirochaetia</taxon>
        <taxon>Leptospirales</taxon>
        <taxon>Leptospiraceae</taxon>
        <taxon>Leptospira</taxon>
    </lineage>
</organism>
<feature type="compositionally biased region" description="Polar residues" evidence="1">
    <location>
        <begin position="456"/>
        <end position="472"/>
    </location>
</feature>
<evidence type="ECO:0000313" key="4">
    <source>
        <dbReference type="Proteomes" id="UP000232122"/>
    </source>
</evidence>
<accession>A0AAE4QRT0</accession>
<feature type="region of interest" description="Disordered" evidence="1">
    <location>
        <begin position="442"/>
        <end position="472"/>
    </location>
</feature>
<sequence>MRVPGNFLTKKFSAQAATLSIFIFLYTFLFYHNAWLSDDSFITFRVVDNFLNGYGLRWNPIERVQVFTHPLWMFLLIPVQALVRNISWTAYLVSFVCGILLIVSWYAHFRKSGNTASTGAFFFAILFCSKTYFDYTTSGLENPLSFVLLLCAAIRILGFLEVEKNRDENFRRNSVMIGFLIACLLLTRLDLILSFIFPLVYSFSRVSRENRIQIFKYSMIGMFPWFLYLCFSTVYYGSPLPNTFYAKTNVLSPLAERVAAGWNYLRVSLSWDPAASAVFASHLLWIAIEGCRTLFSKRSRILNDYERILLFGGGVSLLPVPLYLLWIGGDFMAGRFLGACLIVSLFVQAKIFSSWSKRNPPGAKRAAFLIYSIAAVCFLISKTSPFRNAFYRSEVRVENGVVDESASYRDDCSLKSLLRGHSPESHPWAKYAVSISKTGTRIRKDRNGADRRGDGSDQSPNKHLSNGTSSDSVQRVQITTNVGLAGYYGGPGIHWIDLLGITDPFLARLPGKGFPGHYMRLLPEGYKEFIEETSSSLSDPELDRFYYEVRSLSEEDIWTGERWRSIFDFSFRGRGNFKTRFPENFRYPFVLKAYRNSLYGIPFAGVGDEEMKRRLESEYFGKIR</sequence>
<reference evidence="3 4" key="1">
    <citation type="journal article" date="2018" name="Microb. Genom.">
        <title>Deciphering the unexplored Leptospira diversity from soils uncovers genomic evolution to virulence.</title>
        <authorList>
            <person name="Thibeaux R."/>
            <person name="Iraola G."/>
            <person name="Ferres I."/>
            <person name="Bierque E."/>
            <person name="Girault D."/>
            <person name="Soupe-Gilbert M.E."/>
            <person name="Picardeau M."/>
            <person name="Goarant C."/>
        </authorList>
    </citation>
    <scope>NUCLEOTIDE SEQUENCE [LARGE SCALE GENOMIC DNA]</scope>
    <source>
        <strain evidence="3 4">ATI7-C-A5</strain>
    </source>
</reference>
<dbReference type="AlphaFoldDB" id="A0AAE4QRT0"/>
<evidence type="ECO:0000256" key="1">
    <source>
        <dbReference type="SAM" id="MobiDB-lite"/>
    </source>
</evidence>
<keyword evidence="4" id="KW-1185">Reference proteome</keyword>
<dbReference type="Proteomes" id="UP000232122">
    <property type="component" value="Unassembled WGS sequence"/>
</dbReference>
<dbReference type="EMBL" id="NPEF02000022">
    <property type="protein sequence ID" value="MDV6237299.1"/>
    <property type="molecule type" value="Genomic_DNA"/>
</dbReference>
<feature type="transmembrane region" description="Helical" evidence="2">
    <location>
        <begin position="115"/>
        <end position="133"/>
    </location>
</feature>
<feature type="transmembrane region" description="Helical" evidence="2">
    <location>
        <begin position="307"/>
        <end position="326"/>
    </location>
</feature>
<name>A0AAE4QRT0_9LEPT</name>
<evidence type="ECO:0008006" key="5">
    <source>
        <dbReference type="Google" id="ProtNLM"/>
    </source>
</evidence>
<gene>
    <name evidence="3" type="ORF">CH379_016825</name>
</gene>
<feature type="transmembrane region" description="Helical" evidence="2">
    <location>
        <begin position="90"/>
        <end position="109"/>
    </location>
</feature>
<feature type="transmembrane region" description="Helical" evidence="2">
    <location>
        <begin position="365"/>
        <end position="381"/>
    </location>
</feature>
<keyword evidence="2" id="KW-0472">Membrane</keyword>
<feature type="transmembrane region" description="Helical" evidence="2">
    <location>
        <begin position="145"/>
        <end position="162"/>
    </location>
</feature>
<comment type="caution">
    <text evidence="3">The sequence shown here is derived from an EMBL/GenBank/DDBJ whole genome shotgun (WGS) entry which is preliminary data.</text>
</comment>
<feature type="transmembrane region" description="Helical" evidence="2">
    <location>
        <begin position="214"/>
        <end position="236"/>
    </location>
</feature>
<keyword evidence="2" id="KW-1133">Transmembrane helix</keyword>
<feature type="transmembrane region" description="Helical" evidence="2">
    <location>
        <begin position="332"/>
        <end position="353"/>
    </location>
</feature>
<evidence type="ECO:0000313" key="3">
    <source>
        <dbReference type="EMBL" id="MDV6237299.1"/>
    </source>
</evidence>
<proteinExistence type="predicted"/>
<feature type="compositionally biased region" description="Basic and acidic residues" evidence="1">
    <location>
        <begin position="445"/>
        <end position="455"/>
    </location>
</feature>
<dbReference type="RefSeq" id="WP_317573689.1">
    <property type="nucleotide sequence ID" value="NZ_NPEF02000022.1"/>
</dbReference>
<protein>
    <recommendedName>
        <fullName evidence="5">Glycosyltransferase RgtA/B/C/D-like domain-containing protein</fullName>
    </recommendedName>
</protein>